<dbReference type="OrthoDB" id="9794975at2"/>
<dbReference type="Pfam" id="PF16321">
    <property type="entry name" value="Ribosom_S30AE_C"/>
    <property type="match status" value="1"/>
</dbReference>
<dbReference type="Pfam" id="PF02482">
    <property type="entry name" value="Ribosomal_S30AE"/>
    <property type="match status" value="1"/>
</dbReference>
<dbReference type="Proteomes" id="UP000187344">
    <property type="component" value="Unassembled WGS sequence"/>
</dbReference>
<dbReference type="PANTHER" id="PTHR33231">
    <property type="entry name" value="30S RIBOSOMAL PROTEIN"/>
    <property type="match status" value="1"/>
</dbReference>
<dbReference type="HAMAP" id="MF_00839">
    <property type="entry name" value="HPF"/>
    <property type="match status" value="1"/>
</dbReference>
<dbReference type="CDD" id="cd00552">
    <property type="entry name" value="RaiA"/>
    <property type="match status" value="1"/>
</dbReference>
<accession>A0A1R0FC29</accession>
<dbReference type="NCBIfam" id="TIGR00741">
    <property type="entry name" value="yfiA"/>
    <property type="match status" value="1"/>
</dbReference>
<proteinExistence type="inferred from homology"/>
<dbReference type="AlphaFoldDB" id="A0A1R0FC29"/>
<evidence type="ECO:0000313" key="6">
    <source>
        <dbReference type="EMBL" id="OLY44462.1"/>
    </source>
</evidence>
<evidence type="ECO:0000256" key="2">
    <source>
        <dbReference type="ARBA" id="ARBA00038695"/>
    </source>
</evidence>
<keyword evidence="4" id="KW-0963">Cytoplasm</keyword>
<dbReference type="RefSeq" id="WP_075869590.1">
    <property type="nucleotide sequence ID" value="NZ_LXYS01000001.1"/>
</dbReference>
<organism evidence="6 7">
    <name type="scientific">Bartonella apis</name>
    <dbReference type="NCBI Taxonomy" id="1686310"/>
    <lineage>
        <taxon>Bacteria</taxon>
        <taxon>Pseudomonadati</taxon>
        <taxon>Pseudomonadota</taxon>
        <taxon>Alphaproteobacteria</taxon>
        <taxon>Hyphomicrobiales</taxon>
        <taxon>Bartonellaceae</taxon>
        <taxon>Bartonella</taxon>
    </lineage>
</organism>
<dbReference type="InterPro" id="IPR032528">
    <property type="entry name" value="Ribosom_S30AE_C"/>
</dbReference>
<keyword evidence="1 4" id="KW-0810">Translation regulation</keyword>
<dbReference type="GO" id="GO:0043024">
    <property type="term" value="F:ribosomal small subunit binding"/>
    <property type="evidence" value="ECO:0007669"/>
    <property type="project" value="TreeGrafter"/>
</dbReference>
<evidence type="ECO:0000256" key="1">
    <source>
        <dbReference type="ARBA" id="ARBA00022845"/>
    </source>
</evidence>
<name>A0A1R0FC29_9HYPH</name>
<comment type="subcellular location">
    <subcellularLocation>
        <location evidence="4">Cytoplasm</location>
    </subcellularLocation>
</comment>
<dbReference type="SUPFAM" id="SSF69754">
    <property type="entry name" value="Ribosome binding protein Y (YfiA homologue)"/>
    <property type="match status" value="1"/>
</dbReference>
<evidence type="ECO:0000259" key="5">
    <source>
        <dbReference type="Pfam" id="PF16321"/>
    </source>
</evidence>
<gene>
    <name evidence="4" type="primary">hpf</name>
    <name evidence="6" type="ORF">PEB0149_019320</name>
</gene>
<dbReference type="InterPro" id="IPR034694">
    <property type="entry name" value="HPF_long/plastid"/>
</dbReference>
<feature type="domain" description="Sigma 54 modulation/S30EA ribosomal protein C-terminal" evidence="5">
    <location>
        <begin position="130"/>
        <end position="183"/>
    </location>
</feature>
<sequence length="194" mass="21391">MSLRISGKHMDIGDAFRTRIENRINDAISKYFAGGVTGHVTVVKSGSRFSAECVLHLSSGAVLQTTGQAQDPQGAFDAAAERLETRLRRYKRRLKSRSNKQNDNATFAEYAYHIMEPVPDEDEGLPEDYAPTIVAETSMALRDMSVANAVVELDLMDNPVLVFRNAADGKINIVYRRADGNIGWIDPSSITNKA</sequence>
<dbReference type="PANTHER" id="PTHR33231:SF1">
    <property type="entry name" value="30S RIBOSOMAL PROTEIN"/>
    <property type="match status" value="1"/>
</dbReference>
<dbReference type="InterPro" id="IPR036567">
    <property type="entry name" value="RHF-like"/>
</dbReference>
<dbReference type="EMBL" id="LXYT01000001">
    <property type="protein sequence ID" value="OLY44462.1"/>
    <property type="molecule type" value="Genomic_DNA"/>
</dbReference>
<dbReference type="GO" id="GO:0022627">
    <property type="term" value="C:cytosolic small ribosomal subunit"/>
    <property type="evidence" value="ECO:0007669"/>
    <property type="project" value="TreeGrafter"/>
</dbReference>
<dbReference type="Gene3D" id="3.30.505.50">
    <property type="entry name" value="Sigma 54 modulation/S30EA ribosomal protein, C-terminal domain"/>
    <property type="match status" value="1"/>
</dbReference>
<reference evidence="6 7" key="1">
    <citation type="submission" date="2016-12" db="EMBL/GenBank/DDBJ databases">
        <title>Comparative genomics of Bartonella apis.</title>
        <authorList>
            <person name="Engel P."/>
        </authorList>
    </citation>
    <scope>NUCLEOTIDE SEQUENCE [LARGE SCALE GENOMIC DNA]</scope>
    <source>
        <strain evidence="6 7">PEB0149</strain>
    </source>
</reference>
<comment type="function">
    <text evidence="4">Required for dimerization of active 70S ribosomes into 100S ribosomes in stationary phase; 100S ribosomes are translationally inactive and sometimes present during exponential growth.</text>
</comment>
<protein>
    <recommendedName>
        <fullName evidence="3 4">Ribosome hibernation promoting factor</fullName>
        <shortName evidence="4">HPF</shortName>
    </recommendedName>
</protein>
<comment type="similarity">
    <text evidence="4">Belongs to the HPF/YfiA ribosome-associated protein family. Long HPF subfamily.</text>
</comment>
<comment type="caution">
    <text evidence="6">The sequence shown here is derived from an EMBL/GenBank/DDBJ whole genome shotgun (WGS) entry which is preliminary data.</text>
</comment>
<comment type="subunit">
    <text evidence="4">Interacts with 100S ribosomes.</text>
</comment>
<dbReference type="GO" id="GO:0045900">
    <property type="term" value="P:negative regulation of translational elongation"/>
    <property type="evidence" value="ECO:0007669"/>
    <property type="project" value="TreeGrafter"/>
</dbReference>
<evidence type="ECO:0000313" key="7">
    <source>
        <dbReference type="Proteomes" id="UP000187344"/>
    </source>
</evidence>
<dbReference type="InterPro" id="IPR003489">
    <property type="entry name" value="RHF/RaiA"/>
</dbReference>
<dbReference type="InterPro" id="IPR038416">
    <property type="entry name" value="Ribosom_S30AE_C_sf"/>
</dbReference>
<comment type="subunit">
    <text evidence="2">Associates exclusively with 100S ribosomes, which are dimers of 70S ribosomes.</text>
</comment>
<evidence type="ECO:0000256" key="3">
    <source>
        <dbReference type="ARBA" id="ARBA00041148"/>
    </source>
</evidence>
<dbReference type="Gene3D" id="3.30.160.100">
    <property type="entry name" value="Ribosome hibernation promotion factor-like"/>
    <property type="match status" value="1"/>
</dbReference>
<keyword evidence="7" id="KW-1185">Reference proteome</keyword>
<dbReference type="InterPro" id="IPR050574">
    <property type="entry name" value="HPF/YfiA_ribosome-assoc"/>
</dbReference>
<evidence type="ECO:0000256" key="4">
    <source>
        <dbReference type="HAMAP-Rule" id="MF_00839"/>
    </source>
</evidence>